<keyword evidence="3" id="KW-0445">Lipid transport</keyword>
<keyword evidence="7" id="KW-1185">Reference proteome</keyword>
<organism evidence="7 8">
    <name type="scientific">Macrostomum lignano</name>
    <dbReference type="NCBI Taxonomy" id="282301"/>
    <lineage>
        <taxon>Eukaryota</taxon>
        <taxon>Metazoa</taxon>
        <taxon>Spiralia</taxon>
        <taxon>Lophotrochozoa</taxon>
        <taxon>Platyhelminthes</taxon>
        <taxon>Rhabditophora</taxon>
        <taxon>Macrostomorpha</taxon>
        <taxon>Macrostomida</taxon>
        <taxon>Macrostomidae</taxon>
        <taxon>Macrostomum</taxon>
    </lineage>
</organism>
<evidence type="ECO:0000256" key="4">
    <source>
        <dbReference type="ARBA" id="ARBA00023121"/>
    </source>
</evidence>
<dbReference type="InterPro" id="IPR055140">
    <property type="entry name" value="Thiolase_C_2"/>
</dbReference>
<name>A0A1I8FNI9_9PLAT</name>
<dbReference type="GO" id="GO:0016747">
    <property type="term" value="F:acyltransferase activity, transferring groups other than amino-acyl groups"/>
    <property type="evidence" value="ECO:0007669"/>
    <property type="project" value="InterPro"/>
</dbReference>
<dbReference type="GO" id="GO:0008289">
    <property type="term" value="F:lipid binding"/>
    <property type="evidence" value="ECO:0007669"/>
    <property type="project" value="UniProtKB-KW"/>
</dbReference>
<keyword evidence="4" id="KW-0446">Lipid-binding</keyword>
<dbReference type="Gene3D" id="3.40.47.10">
    <property type="match status" value="1"/>
</dbReference>
<dbReference type="EC" id="2.3.1.176" evidence="1"/>
<dbReference type="PANTHER" id="PTHR42870">
    <property type="entry name" value="ACETYL-COA C-ACETYLTRANSFERASE"/>
    <property type="match status" value="1"/>
</dbReference>
<dbReference type="SUPFAM" id="SSF53901">
    <property type="entry name" value="Thiolase-like"/>
    <property type="match status" value="1"/>
</dbReference>
<evidence type="ECO:0000256" key="1">
    <source>
        <dbReference type="ARBA" id="ARBA00012352"/>
    </source>
</evidence>
<feature type="domain" description="Thiolase C-terminal" evidence="6">
    <location>
        <begin position="223"/>
        <end position="274"/>
    </location>
</feature>
<evidence type="ECO:0000259" key="6">
    <source>
        <dbReference type="Pfam" id="PF22691"/>
    </source>
</evidence>
<dbReference type="PANTHER" id="PTHR42870:SF1">
    <property type="entry name" value="NON-SPECIFIC LIPID-TRANSFER PROTEIN-LIKE 2"/>
    <property type="match status" value="1"/>
</dbReference>
<evidence type="ECO:0000313" key="7">
    <source>
        <dbReference type="Proteomes" id="UP000095280"/>
    </source>
</evidence>
<evidence type="ECO:0000256" key="2">
    <source>
        <dbReference type="ARBA" id="ARBA00022448"/>
    </source>
</evidence>
<dbReference type="WBParaSite" id="maker-unitig_42297-snap-gene-0.1-mRNA-1">
    <property type="protein sequence ID" value="maker-unitig_42297-snap-gene-0.1-mRNA-1"/>
    <property type="gene ID" value="maker-unitig_42297-snap-gene-0.1"/>
</dbReference>
<dbReference type="PROSITE" id="PS00737">
    <property type="entry name" value="THIOLASE_2"/>
    <property type="match status" value="1"/>
</dbReference>
<keyword evidence="2" id="KW-0813">Transport</keyword>
<dbReference type="Proteomes" id="UP000095280">
    <property type="component" value="Unplaced"/>
</dbReference>
<evidence type="ECO:0000256" key="5">
    <source>
        <dbReference type="ARBA" id="ARBA00032316"/>
    </source>
</evidence>
<accession>A0A1I8FNI9</accession>
<dbReference type="InterPro" id="IPR016039">
    <property type="entry name" value="Thiolase-like"/>
</dbReference>
<reference evidence="8" key="1">
    <citation type="submission" date="2016-11" db="UniProtKB">
        <authorList>
            <consortium name="WormBaseParasite"/>
        </authorList>
    </citation>
    <scope>IDENTIFICATION</scope>
</reference>
<dbReference type="Pfam" id="PF22691">
    <property type="entry name" value="Thiolase_C_1"/>
    <property type="match status" value="1"/>
</dbReference>
<protein>
    <recommendedName>
        <fullName evidence="1">propanoyl-CoA C-acyltransferase</fullName>
        <ecNumber evidence="1">2.3.1.176</ecNumber>
    </recommendedName>
    <alternativeName>
        <fullName evidence="5">Propanoyl-CoA C-acyltransferase</fullName>
    </alternativeName>
</protein>
<dbReference type="GO" id="GO:0006869">
    <property type="term" value="P:lipid transport"/>
    <property type="evidence" value="ECO:0007669"/>
    <property type="project" value="UniProtKB-KW"/>
</dbReference>
<dbReference type="InterPro" id="IPR020613">
    <property type="entry name" value="Thiolase_CS"/>
</dbReference>
<dbReference type="AlphaFoldDB" id="A0A1I8FNI9"/>
<proteinExistence type="predicted"/>
<sequence>QAAAEALRDSGIEYSSVVAVVCQPIATAIQPVVSAWSANSNVRRLQLPNTATLAGRAALTSEQLLASVGGIQVSPARLSRILESMLSRAPQIGRRPAQSSTALATNSRQLLRAPVGNRSRSSCHGHSRVVVASNRRLPVTSWLIKNYGGYSSLCGLTQARVASSRIYHRQRAESQEQLALVEPARLFSLVTSSCSTKRLDWLTKAARASSTFSSRWIDSLNGDGSLYLTGRQVVNPSGGLMSKGHPLGASGVAQCAEISWQHRGLAGRRQVPALDETDSNRWALQHNFGLGRPAAL</sequence>
<evidence type="ECO:0000256" key="3">
    <source>
        <dbReference type="ARBA" id="ARBA00023055"/>
    </source>
</evidence>
<evidence type="ECO:0000313" key="8">
    <source>
        <dbReference type="WBParaSite" id="maker-unitig_42297-snap-gene-0.1-mRNA-1"/>
    </source>
</evidence>